<dbReference type="Proteomes" id="UP000663879">
    <property type="component" value="Unassembled WGS sequence"/>
</dbReference>
<dbReference type="PANTHER" id="PTHR46481">
    <property type="entry name" value="ZINC FINGER BED DOMAIN-CONTAINING PROTEIN 4"/>
    <property type="match status" value="1"/>
</dbReference>
<reference evidence="6" key="1">
    <citation type="submission" date="2021-02" db="EMBL/GenBank/DDBJ databases">
        <authorList>
            <person name="Nowell W R."/>
        </authorList>
    </citation>
    <scope>NUCLEOTIDE SEQUENCE</scope>
    <source>
        <strain evidence="6">Ploen Becks lab</strain>
    </source>
</reference>
<evidence type="ECO:0000256" key="2">
    <source>
        <dbReference type="ARBA" id="ARBA00022723"/>
    </source>
</evidence>
<name>A0A814S4U1_9BILA</name>
<dbReference type="SUPFAM" id="SSF53098">
    <property type="entry name" value="Ribonuclease H-like"/>
    <property type="match status" value="1"/>
</dbReference>
<comment type="caution">
    <text evidence="6">The sequence shown here is derived from an EMBL/GenBank/DDBJ whole genome shotgun (WGS) entry which is preliminary data.</text>
</comment>
<keyword evidence="4" id="KW-0862">Zinc</keyword>
<dbReference type="OrthoDB" id="1607513at2759"/>
<evidence type="ECO:0000256" key="4">
    <source>
        <dbReference type="ARBA" id="ARBA00022833"/>
    </source>
</evidence>
<dbReference type="InterPro" id="IPR052035">
    <property type="entry name" value="ZnF_BED_domain_contain"/>
</dbReference>
<evidence type="ECO:0000313" key="7">
    <source>
        <dbReference type="Proteomes" id="UP000663879"/>
    </source>
</evidence>
<evidence type="ECO:0000313" key="6">
    <source>
        <dbReference type="EMBL" id="CAF1140413.1"/>
    </source>
</evidence>
<dbReference type="GO" id="GO:0005634">
    <property type="term" value="C:nucleus"/>
    <property type="evidence" value="ECO:0007669"/>
    <property type="project" value="UniProtKB-SubCell"/>
</dbReference>
<keyword evidence="7" id="KW-1185">Reference proteome</keyword>
<keyword evidence="5" id="KW-0539">Nucleus</keyword>
<keyword evidence="3" id="KW-0863">Zinc-finger</keyword>
<protein>
    <submittedName>
        <fullName evidence="6">Uncharacterized protein</fullName>
    </submittedName>
</protein>
<evidence type="ECO:0000256" key="1">
    <source>
        <dbReference type="ARBA" id="ARBA00004123"/>
    </source>
</evidence>
<evidence type="ECO:0000256" key="3">
    <source>
        <dbReference type="ARBA" id="ARBA00022771"/>
    </source>
</evidence>
<evidence type="ECO:0000256" key="5">
    <source>
        <dbReference type="ARBA" id="ARBA00023242"/>
    </source>
</evidence>
<dbReference type="PANTHER" id="PTHR46481:SF10">
    <property type="entry name" value="ZINC FINGER BED DOMAIN-CONTAINING PROTEIN 39"/>
    <property type="match status" value="1"/>
</dbReference>
<accession>A0A814S4U1</accession>
<sequence length="144" mass="16895">MTTDNWTSCKKDPFISVTCHFVDEEWKLRSFLLDVFYFPHPHGGSFCLEALHDVCEEYEIVDKIKSITTDNAGNMVLFGEMFESSQRGLVHVRCANHILNLVVQEGIRDHFLFDLLLNRLQQLQITWFLKNKPLFQLSWMRTGI</sequence>
<dbReference type="AlphaFoldDB" id="A0A814S4U1"/>
<comment type="subcellular location">
    <subcellularLocation>
        <location evidence="1">Nucleus</location>
    </subcellularLocation>
</comment>
<dbReference type="InterPro" id="IPR012337">
    <property type="entry name" value="RNaseH-like_sf"/>
</dbReference>
<proteinExistence type="predicted"/>
<gene>
    <name evidence="6" type="ORF">OXX778_LOCUS22876</name>
</gene>
<keyword evidence="2" id="KW-0479">Metal-binding</keyword>
<organism evidence="6 7">
    <name type="scientific">Brachionus calyciflorus</name>
    <dbReference type="NCBI Taxonomy" id="104777"/>
    <lineage>
        <taxon>Eukaryota</taxon>
        <taxon>Metazoa</taxon>
        <taxon>Spiralia</taxon>
        <taxon>Gnathifera</taxon>
        <taxon>Rotifera</taxon>
        <taxon>Eurotatoria</taxon>
        <taxon>Monogononta</taxon>
        <taxon>Pseudotrocha</taxon>
        <taxon>Ploima</taxon>
        <taxon>Brachionidae</taxon>
        <taxon>Brachionus</taxon>
    </lineage>
</organism>
<dbReference type="EMBL" id="CAJNOC010010483">
    <property type="protein sequence ID" value="CAF1140413.1"/>
    <property type="molecule type" value="Genomic_DNA"/>
</dbReference>
<dbReference type="GO" id="GO:0008270">
    <property type="term" value="F:zinc ion binding"/>
    <property type="evidence" value="ECO:0007669"/>
    <property type="project" value="UniProtKB-KW"/>
</dbReference>